<reference evidence="2" key="1">
    <citation type="submission" date="2018-05" db="EMBL/GenBank/DDBJ databases">
        <authorList>
            <person name="Lanie J.A."/>
            <person name="Ng W.-L."/>
            <person name="Kazmierczak K.M."/>
            <person name="Andrzejewski T.M."/>
            <person name="Davidsen T.M."/>
            <person name="Wayne K.J."/>
            <person name="Tettelin H."/>
            <person name="Glass J.I."/>
            <person name="Rusch D."/>
            <person name="Podicherti R."/>
            <person name="Tsui H.-C.T."/>
            <person name="Winkler M.E."/>
        </authorList>
    </citation>
    <scope>NUCLEOTIDE SEQUENCE</scope>
</reference>
<proteinExistence type="predicted"/>
<dbReference type="InterPro" id="IPR025117">
    <property type="entry name" value="DUF4037"/>
</dbReference>
<feature type="domain" description="DUF4037" evidence="1">
    <location>
        <begin position="79"/>
        <end position="179"/>
    </location>
</feature>
<protein>
    <recommendedName>
        <fullName evidence="1">DUF4037 domain-containing protein</fullName>
    </recommendedName>
</protein>
<accession>A0A382P3U9</accession>
<feature type="non-terminal residue" evidence="2">
    <location>
        <position position="1"/>
    </location>
</feature>
<dbReference type="EMBL" id="UINC01104372">
    <property type="protein sequence ID" value="SVC67467.1"/>
    <property type="molecule type" value="Genomic_DNA"/>
</dbReference>
<dbReference type="AlphaFoldDB" id="A0A382P3U9"/>
<dbReference type="Pfam" id="PF13228">
    <property type="entry name" value="DUF4037"/>
    <property type="match status" value="1"/>
</dbReference>
<evidence type="ECO:0000313" key="2">
    <source>
        <dbReference type="EMBL" id="SVC67467.1"/>
    </source>
</evidence>
<organism evidence="2">
    <name type="scientific">marine metagenome</name>
    <dbReference type="NCBI Taxonomy" id="408172"/>
    <lineage>
        <taxon>unclassified sequences</taxon>
        <taxon>metagenomes</taxon>
        <taxon>ecological metagenomes</taxon>
    </lineage>
</organism>
<sequence length="300" mass="34824">HSQDHHFGLRINMLTPENLIKGKKDEILNKFSEELPATYQGFSLRSGHVAGFGITPESLEGFLSRTIGITSTPKTSVDWLKIPEEDIIHVINGEVWHDPKNQFSEIRSVLQGYYPDHVWKRRIAHWCRYFSGMGLYAMKRAVLRENWIYATTAFGRTIKWALELAFLLNRTYFPYDKWLYPFFETLPCLAPQMNPLLKETMSDGCCWERKIDIFEHISDQLDARMVELELVPPHSRFTGSITSGYRLLEHNYAVILKSLPEEIIPIVPLWDQVHLESFHSGYAAQLPIEQWDAVLNLTTD</sequence>
<evidence type="ECO:0000259" key="1">
    <source>
        <dbReference type="Pfam" id="PF13228"/>
    </source>
</evidence>
<name>A0A382P3U9_9ZZZZ</name>
<gene>
    <name evidence="2" type="ORF">METZ01_LOCUS320321</name>
</gene>